<dbReference type="InterPro" id="IPR013654">
    <property type="entry name" value="PAS_2"/>
</dbReference>
<comment type="caution">
    <text evidence="2">The sequence shown here is derived from an EMBL/GenBank/DDBJ whole genome shotgun (WGS) entry which is preliminary data.</text>
</comment>
<evidence type="ECO:0000313" key="3">
    <source>
        <dbReference type="Proteomes" id="UP001431449"/>
    </source>
</evidence>
<keyword evidence="3" id="KW-1185">Reference proteome</keyword>
<proteinExistence type="predicted"/>
<dbReference type="InterPro" id="IPR035965">
    <property type="entry name" value="PAS-like_dom_sf"/>
</dbReference>
<dbReference type="Proteomes" id="UP001431449">
    <property type="component" value="Unassembled WGS sequence"/>
</dbReference>
<feature type="domain" description="PAS fold-2" evidence="1">
    <location>
        <begin position="23"/>
        <end position="117"/>
    </location>
</feature>
<dbReference type="RefSeq" id="WP_248206525.1">
    <property type="nucleotide sequence ID" value="NZ_JALNMH010000004.1"/>
</dbReference>
<evidence type="ECO:0000259" key="1">
    <source>
        <dbReference type="Pfam" id="PF08446"/>
    </source>
</evidence>
<organism evidence="2 3">
    <name type="scientific">Pseudomarimonas salicorniae</name>
    <dbReference type="NCBI Taxonomy" id="2933270"/>
    <lineage>
        <taxon>Bacteria</taxon>
        <taxon>Pseudomonadati</taxon>
        <taxon>Pseudomonadota</taxon>
        <taxon>Gammaproteobacteria</taxon>
        <taxon>Lysobacterales</taxon>
        <taxon>Lysobacteraceae</taxon>
        <taxon>Pseudomarimonas</taxon>
    </lineage>
</organism>
<sequence>MIEIRPPAEADLPRDAEIPRLRIQAHGHLLAVDLQTWRVSHASRGISAVLGLPEQCLRGASLPRLIGPELLDVWVQSLGWGGVSRAPQRFLGQRIDPLGRTADVVVQAHDGHLLVEFLPRARPGMGADDTPWLQQAAFRLGAAPSEEARMRLLADEMRILSQHRECQVWLPELGSRALSPRWAAAGRRPLGLAQRAGLSCDPLNLRRHPGQSLQTRIVVDLQQDGREVEGGDWDGAGIEDRLHLALPVDGERRLLEAMGARSAVLAKRWDGLRLACLLIAHSPEVLNPGLEAVGGIERLLLVDSLLGGPRPQT</sequence>
<protein>
    <recommendedName>
        <fullName evidence="1">PAS fold-2 domain-containing protein</fullName>
    </recommendedName>
</protein>
<accession>A0ABT0GFC5</accession>
<dbReference type="EMBL" id="JALNMH010000004">
    <property type="protein sequence ID" value="MCK7593245.1"/>
    <property type="molecule type" value="Genomic_DNA"/>
</dbReference>
<evidence type="ECO:0000313" key="2">
    <source>
        <dbReference type="EMBL" id="MCK7593245.1"/>
    </source>
</evidence>
<dbReference type="Pfam" id="PF08446">
    <property type="entry name" value="PAS_2"/>
    <property type="match status" value="1"/>
</dbReference>
<gene>
    <name evidence="2" type="ORF">M0G41_06125</name>
</gene>
<name>A0ABT0GFC5_9GAMM</name>
<dbReference type="SUPFAM" id="SSF55785">
    <property type="entry name" value="PYP-like sensor domain (PAS domain)"/>
    <property type="match status" value="1"/>
</dbReference>
<reference evidence="2" key="1">
    <citation type="submission" date="2022-04" db="EMBL/GenBank/DDBJ databases">
        <title>Lysobacter sp. CAU 1642 isolated from sea sand.</title>
        <authorList>
            <person name="Kim W."/>
        </authorList>
    </citation>
    <scope>NUCLEOTIDE SEQUENCE</scope>
    <source>
        <strain evidence="2">CAU 1642</strain>
    </source>
</reference>
<dbReference type="Gene3D" id="3.30.450.20">
    <property type="entry name" value="PAS domain"/>
    <property type="match status" value="1"/>
</dbReference>